<dbReference type="Pfam" id="PF26410">
    <property type="entry name" value="GH5_mannosidase"/>
    <property type="match status" value="1"/>
</dbReference>
<feature type="region of interest" description="Disordered" evidence="9">
    <location>
        <begin position="562"/>
        <end position="613"/>
    </location>
</feature>
<evidence type="ECO:0000256" key="4">
    <source>
        <dbReference type="ARBA" id="ARBA00012706"/>
    </source>
</evidence>
<name>A0A1Y2D2K3_9FUNG</name>
<dbReference type="InterPro" id="IPR045053">
    <property type="entry name" value="MAN-like"/>
</dbReference>
<dbReference type="OrthoDB" id="406631at2759"/>
<protein>
    <recommendedName>
        <fullName evidence="4">mannan endo-1,4-beta-mannosidase</fullName>
        <ecNumber evidence="4">3.2.1.78</ecNumber>
    </recommendedName>
</protein>
<evidence type="ECO:0000313" key="13">
    <source>
        <dbReference type="Proteomes" id="UP000193642"/>
    </source>
</evidence>
<evidence type="ECO:0000256" key="5">
    <source>
        <dbReference type="ARBA" id="ARBA00022525"/>
    </source>
</evidence>
<feature type="domain" description="Glycoside hydrolase family 5" evidence="11">
    <location>
        <begin position="135"/>
        <end position="241"/>
    </location>
</feature>
<feature type="transmembrane region" description="Helical" evidence="10">
    <location>
        <begin position="259"/>
        <end position="283"/>
    </location>
</feature>
<comment type="caution">
    <text evidence="12">The sequence shown here is derived from an EMBL/GenBank/DDBJ whole genome shotgun (WGS) entry which is preliminary data.</text>
</comment>
<keyword evidence="10" id="KW-0472">Membrane</keyword>
<evidence type="ECO:0000256" key="8">
    <source>
        <dbReference type="ARBA" id="ARBA00023295"/>
    </source>
</evidence>
<evidence type="ECO:0000256" key="3">
    <source>
        <dbReference type="ARBA" id="ARBA00005641"/>
    </source>
</evidence>
<comment type="subcellular location">
    <subcellularLocation>
        <location evidence="2">Secreted</location>
    </subcellularLocation>
</comment>
<dbReference type="Proteomes" id="UP000193642">
    <property type="component" value="Unassembled WGS sequence"/>
</dbReference>
<evidence type="ECO:0000259" key="11">
    <source>
        <dbReference type="Pfam" id="PF26410"/>
    </source>
</evidence>
<evidence type="ECO:0000256" key="6">
    <source>
        <dbReference type="ARBA" id="ARBA00022729"/>
    </source>
</evidence>
<feature type="transmembrane region" description="Helical" evidence="10">
    <location>
        <begin position="316"/>
        <end position="339"/>
    </location>
</feature>
<keyword evidence="10" id="KW-0812">Transmembrane</keyword>
<dbReference type="PANTHER" id="PTHR31451:SF39">
    <property type="entry name" value="MANNAN ENDO-1,4-BETA-MANNOSIDASE 1"/>
    <property type="match status" value="1"/>
</dbReference>
<organism evidence="12 13">
    <name type="scientific">Rhizoclosmatium globosum</name>
    <dbReference type="NCBI Taxonomy" id="329046"/>
    <lineage>
        <taxon>Eukaryota</taxon>
        <taxon>Fungi</taxon>
        <taxon>Fungi incertae sedis</taxon>
        <taxon>Chytridiomycota</taxon>
        <taxon>Chytridiomycota incertae sedis</taxon>
        <taxon>Chytridiomycetes</taxon>
        <taxon>Chytridiales</taxon>
        <taxon>Chytriomycetaceae</taxon>
        <taxon>Rhizoclosmatium</taxon>
    </lineage>
</organism>
<evidence type="ECO:0000256" key="9">
    <source>
        <dbReference type="SAM" id="MobiDB-lite"/>
    </source>
</evidence>
<dbReference type="InterPro" id="IPR017853">
    <property type="entry name" value="GH"/>
</dbReference>
<dbReference type="STRING" id="329046.A0A1Y2D2K3"/>
<evidence type="ECO:0000313" key="12">
    <source>
        <dbReference type="EMBL" id="ORY53519.1"/>
    </source>
</evidence>
<gene>
    <name evidence="12" type="ORF">BCR33DRAFT_760942</name>
</gene>
<dbReference type="PANTHER" id="PTHR31451">
    <property type="match status" value="1"/>
</dbReference>
<evidence type="ECO:0000256" key="2">
    <source>
        <dbReference type="ARBA" id="ARBA00004613"/>
    </source>
</evidence>
<keyword evidence="6" id="KW-0732">Signal</keyword>
<reference evidence="12 13" key="1">
    <citation type="submission" date="2016-07" db="EMBL/GenBank/DDBJ databases">
        <title>Pervasive Adenine N6-methylation of Active Genes in Fungi.</title>
        <authorList>
            <consortium name="DOE Joint Genome Institute"/>
            <person name="Mondo S.J."/>
            <person name="Dannebaum R.O."/>
            <person name="Kuo R.C."/>
            <person name="Labutti K."/>
            <person name="Haridas S."/>
            <person name="Kuo A."/>
            <person name="Salamov A."/>
            <person name="Ahrendt S.R."/>
            <person name="Lipzen A."/>
            <person name="Sullivan W."/>
            <person name="Andreopoulos W.B."/>
            <person name="Clum A."/>
            <person name="Lindquist E."/>
            <person name="Daum C."/>
            <person name="Ramamoorthy G.K."/>
            <person name="Gryganskyi A."/>
            <person name="Culley D."/>
            <person name="Magnuson J.K."/>
            <person name="James T.Y."/>
            <person name="O'Malley M.A."/>
            <person name="Stajich J.E."/>
            <person name="Spatafora J.W."/>
            <person name="Visel A."/>
            <person name="Grigoriev I.V."/>
        </authorList>
    </citation>
    <scope>NUCLEOTIDE SEQUENCE [LARGE SCALE GENOMIC DNA]</scope>
    <source>
        <strain evidence="12 13">JEL800</strain>
    </source>
</reference>
<comment type="catalytic activity">
    <reaction evidence="1">
        <text>Random hydrolysis of (1-&gt;4)-beta-D-mannosidic linkages in mannans, galactomannans and glucomannans.</text>
        <dbReference type="EC" id="3.2.1.78"/>
    </reaction>
</comment>
<proteinExistence type="inferred from homology"/>
<dbReference type="AlphaFoldDB" id="A0A1Y2D2K3"/>
<comment type="similarity">
    <text evidence="3">Belongs to the glycosyl hydrolase 5 (cellulase A) family.</text>
</comment>
<dbReference type="InterPro" id="IPR001547">
    <property type="entry name" value="Glyco_hydro_5"/>
</dbReference>
<keyword evidence="13" id="KW-1185">Reference proteome</keyword>
<evidence type="ECO:0000256" key="10">
    <source>
        <dbReference type="SAM" id="Phobius"/>
    </source>
</evidence>
<dbReference type="SUPFAM" id="SSF51445">
    <property type="entry name" value="(Trans)glycosidases"/>
    <property type="match status" value="1"/>
</dbReference>
<evidence type="ECO:0000256" key="1">
    <source>
        <dbReference type="ARBA" id="ARBA00001678"/>
    </source>
</evidence>
<keyword evidence="5" id="KW-0964">Secreted</keyword>
<dbReference type="EC" id="3.2.1.78" evidence="4"/>
<dbReference type="GO" id="GO:0016985">
    <property type="term" value="F:mannan endo-1,4-beta-mannosidase activity"/>
    <property type="evidence" value="ECO:0007669"/>
    <property type="project" value="UniProtKB-EC"/>
</dbReference>
<keyword evidence="8" id="KW-0326">Glycosidase</keyword>
<evidence type="ECO:0000256" key="7">
    <source>
        <dbReference type="ARBA" id="ARBA00022801"/>
    </source>
</evidence>
<dbReference type="Gene3D" id="3.20.20.80">
    <property type="entry name" value="Glycosidases"/>
    <property type="match status" value="1"/>
</dbReference>
<sequence>MSQSNPLSAPKFFGFNTPNLHLIEDAVPWAIPTQFEVNDALISLLQAGCPITRIYPLAIGFGMAHITSSPYSEGNWTRIPGTGNPNLYANDELFKALDQAISSAGDLGVKIIFPFIDQADWWGGVPVFAEMHYLTADRFYTDPTVISNFMAVVRYVVTRNNTVSGIQYRNDPAIYAWETGNELAFKSSSDNKVPSVWTLGLAKLLKHGLNVKQYVIDGSDSKYGWNADVIRDPLIDGFTGHYYQLSDEQLASLGTWKSISLAGSIACLVLGVSFFVAMVLSIFKPSWFGIKTEKKTLFSYVASYSKGGKREVSRKLWAIATFSLLLVFTIATFSAAAALHFGTTLGPGSYASQFIADHDLIVTQNKKLFYVGEFGLSPLKDLQELLVAVNSSQALGALLWSFRFHSRNGGFWNHIEEGDSQSYHLPGFDVNKTIPGEFMKTGFGNDERAVVDLIKNYADNNGAPKDMRYYQKPPVGEPVLFPPDNFLNSSSAGKMFEVNFKWRGSTGARNYIVERAAGNGTNDFHVLYSGISDAVASGIPMLSDQLSAGNVFSYRVRVQRDDHQRKPLRQLCAGNGPHISAGPNSQGAADAQPPPPRHFTISNDRRRRTSVGL</sequence>
<keyword evidence="10" id="KW-1133">Transmembrane helix</keyword>
<dbReference type="GO" id="GO:0005576">
    <property type="term" value="C:extracellular region"/>
    <property type="evidence" value="ECO:0007669"/>
    <property type="project" value="UniProtKB-SubCell"/>
</dbReference>
<keyword evidence="7 12" id="KW-0378">Hydrolase</keyword>
<dbReference type="EMBL" id="MCGO01000001">
    <property type="protein sequence ID" value="ORY53519.1"/>
    <property type="molecule type" value="Genomic_DNA"/>
</dbReference>
<accession>A0A1Y2D2K3</accession>